<dbReference type="Pfam" id="PF00263">
    <property type="entry name" value="Secretin"/>
    <property type="match status" value="1"/>
</dbReference>
<dbReference type="PANTHER" id="PTHR30332">
    <property type="entry name" value="PROBABLE GENERAL SECRETION PATHWAY PROTEIN D"/>
    <property type="match status" value="1"/>
</dbReference>
<dbReference type="PRINTS" id="PR00811">
    <property type="entry name" value="BCTERIALGSPD"/>
</dbReference>
<dbReference type="InterPro" id="IPR050810">
    <property type="entry name" value="Bact_Secretion_Sys_Channel"/>
</dbReference>
<organism evidence="7 8">
    <name type="scientific">Terriglobus roseus</name>
    <dbReference type="NCBI Taxonomy" id="392734"/>
    <lineage>
        <taxon>Bacteria</taxon>
        <taxon>Pseudomonadati</taxon>
        <taxon>Acidobacteriota</taxon>
        <taxon>Terriglobia</taxon>
        <taxon>Terriglobales</taxon>
        <taxon>Acidobacteriaceae</taxon>
        <taxon>Terriglobus</taxon>
    </lineage>
</organism>
<dbReference type="AlphaFoldDB" id="A0A1G7JN30"/>
<dbReference type="InterPro" id="IPR002102">
    <property type="entry name" value="Cohesin_dom"/>
</dbReference>
<keyword evidence="8" id="KW-1185">Reference proteome</keyword>
<dbReference type="InterPro" id="IPR019734">
    <property type="entry name" value="TPR_rpt"/>
</dbReference>
<accession>A0A1G7JN30</accession>
<dbReference type="SUPFAM" id="SSF49384">
    <property type="entry name" value="Carbohydrate-binding domain"/>
    <property type="match status" value="1"/>
</dbReference>
<comment type="similarity">
    <text evidence="2">Belongs to the bacterial secretin family.</text>
</comment>
<keyword evidence="4" id="KW-0732">Signal</keyword>
<dbReference type="Gene3D" id="2.60.40.680">
    <property type="match status" value="1"/>
</dbReference>
<proteinExistence type="inferred from homology"/>
<dbReference type="GO" id="GO:0000272">
    <property type="term" value="P:polysaccharide catabolic process"/>
    <property type="evidence" value="ECO:0007669"/>
    <property type="project" value="InterPro"/>
</dbReference>
<evidence type="ECO:0000313" key="8">
    <source>
        <dbReference type="Proteomes" id="UP000182427"/>
    </source>
</evidence>
<evidence type="ECO:0000256" key="2">
    <source>
        <dbReference type="RuleBase" id="RU004003"/>
    </source>
</evidence>
<evidence type="ECO:0000256" key="4">
    <source>
        <dbReference type="SAM" id="SignalP"/>
    </source>
</evidence>
<dbReference type="InterPro" id="IPR001775">
    <property type="entry name" value="GspD/PilQ"/>
</dbReference>
<evidence type="ECO:0000313" key="7">
    <source>
        <dbReference type="EMBL" id="SDF26347.1"/>
    </source>
</evidence>
<sequence length="816" mass="86057">MTIQKPGRGACTTLGRSLFHAGAAAALLISTAAFTAPPAHAQSASAWSKRGADAESREDWDAAFEAYRQAHLLKPNDLRYKTHFERARFSAAAAHVDRGRVLRQSGDIHGALTEFERALAIDGSNQSAQQEINVTERILANTPTSNLDLPASTGPAPELATLGEPLKLKPVSSDPLTLSMVEDTKVLYQAIGKAAGLNVIFDPDYTSRRIQLDLKGVSLSDGLRILGTQSGTFYKPVTSNTIFVAQNTQQKRQDLQTRAVQTFYLSNAATQADQNELLTALRNVLEQDVKIFLVPSQNAIVERGTPDQLMLTQELLNNLDRPHSEVVVDVAVLEVNRDHSRNLGLTLPQSVTITPQVANSTSSSSSSSSSSTTTTTTSPTLNTFANLTASNFAVSVGNATVAALLSDSDTRILQNPRIRATDGQRAQLKIGQKIPVATGSYSSGASTAIVSSLVNTQFTYMDIGVNIDLTPTVHQDREVSLKMKLEISTHASDVTISGVTEPVIGQRTVEQVIQLKEGEPSILAGILTRQETDSLSGTPGLSEIPILKNIFSTHNRDRSQDEVVFLLIPHIVREPLITRLNTRAIDTGSGQAIELRREVVAEALAGDNAASMNTSAFPQQPARNLPPSAPITAAQAASAMIGQIGNENTPAAQAAAAALKQNSQPVGSPAAQPAAAASAPPVSFAVAPGQATQTVGSTFQMAVIASGAKDLYSVPLQVQFNPAVLSLVNVDSGELLSRDGQSVAVVHRDEGNGTTTISISRPPAVRGVDGQGSVCVLTFKANAAGDSTVSLSKVGAKNSTQVNLPAVGSQATVHVK</sequence>
<evidence type="ECO:0000256" key="1">
    <source>
        <dbReference type="PROSITE-ProRule" id="PRU00339"/>
    </source>
</evidence>
<feature type="compositionally biased region" description="Low complexity" evidence="3">
    <location>
        <begin position="360"/>
        <end position="378"/>
    </location>
</feature>
<dbReference type="RefSeq" id="WP_331711416.1">
    <property type="nucleotide sequence ID" value="NZ_LT629690.1"/>
</dbReference>
<dbReference type="PANTHER" id="PTHR30332:SF17">
    <property type="entry name" value="TYPE IV PILIATION SYSTEM PROTEIN DR_0774-RELATED"/>
    <property type="match status" value="1"/>
</dbReference>
<keyword evidence="1" id="KW-0802">TPR repeat</keyword>
<dbReference type="GO" id="GO:0030246">
    <property type="term" value="F:carbohydrate binding"/>
    <property type="evidence" value="ECO:0007669"/>
    <property type="project" value="InterPro"/>
</dbReference>
<dbReference type="SMART" id="SM00028">
    <property type="entry name" value="TPR"/>
    <property type="match status" value="2"/>
</dbReference>
<evidence type="ECO:0000256" key="3">
    <source>
        <dbReference type="SAM" id="MobiDB-lite"/>
    </source>
</evidence>
<evidence type="ECO:0000259" key="6">
    <source>
        <dbReference type="Pfam" id="PF00963"/>
    </source>
</evidence>
<evidence type="ECO:0000259" key="5">
    <source>
        <dbReference type="Pfam" id="PF00263"/>
    </source>
</evidence>
<dbReference type="GO" id="GO:0009306">
    <property type="term" value="P:protein secretion"/>
    <property type="evidence" value="ECO:0007669"/>
    <property type="project" value="InterPro"/>
</dbReference>
<dbReference type="EMBL" id="LT629690">
    <property type="protein sequence ID" value="SDF26347.1"/>
    <property type="molecule type" value="Genomic_DNA"/>
</dbReference>
<name>A0A1G7JN30_9BACT</name>
<feature type="repeat" description="TPR" evidence="1">
    <location>
        <begin position="92"/>
        <end position="125"/>
    </location>
</feature>
<dbReference type="Proteomes" id="UP000182427">
    <property type="component" value="Chromosome I"/>
</dbReference>
<dbReference type="GO" id="GO:0015627">
    <property type="term" value="C:type II protein secretion system complex"/>
    <property type="evidence" value="ECO:0007669"/>
    <property type="project" value="TreeGrafter"/>
</dbReference>
<feature type="region of interest" description="Disordered" evidence="3">
    <location>
        <begin position="356"/>
        <end position="380"/>
    </location>
</feature>
<dbReference type="InterPro" id="IPR008965">
    <property type="entry name" value="CBM2/CBM3_carb-bd_dom_sf"/>
</dbReference>
<dbReference type="Pfam" id="PF00963">
    <property type="entry name" value="Cohesin"/>
    <property type="match status" value="1"/>
</dbReference>
<protein>
    <submittedName>
        <fullName evidence="7">General secretion pathway protein D</fullName>
    </submittedName>
</protein>
<feature type="signal peptide" evidence="4">
    <location>
        <begin position="1"/>
        <end position="35"/>
    </location>
</feature>
<feature type="repeat" description="TPR" evidence="1">
    <location>
        <begin position="44"/>
        <end position="77"/>
    </location>
</feature>
<dbReference type="CDD" id="cd08547">
    <property type="entry name" value="Type_II_cohesin"/>
    <property type="match status" value="1"/>
</dbReference>
<dbReference type="InterPro" id="IPR011990">
    <property type="entry name" value="TPR-like_helical_dom_sf"/>
</dbReference>
<dbReference type="Gene3D" id="1.25.40.10">
    <property type="entry name" value="Tetratricopeptide repeat domain"/>
    <property type="match status" value="1"/>
</dbReference>
<feature type="chain" id="PRO_5009241598" evidence="4">
    <location>
        <begin position="36"/>
        <end position="816"/>
    </location>
</feature>
<dbReference type="InterPro" id="IPR004846">
    <property type="entry name" value="T2SS/T3SS_dom"/>
</dbReference>
<reference evidence="7 8" key="1">
    <citation type="submission" date="2016-10" db="EMBL/GenBank/DDBJ databases">
        <authorList>
            <person name="de Groot N.N."/>
        </authorList>
    </citation>
    <scope>NUCLEOTIDE SEQUENCE [LARGE SCALE GENOMIC DNA]</scope>
    <source>
        <strain evidence="7 8">GAS232</strain>
    </source>
</reference>
<feature type="domain" description="Cohesin" evidence="6">
    <location>
        <begin position="686"/>
        <end position="802"/>
    </location>
</feature>
<dbReference type="PROSITE" id="PS50005">
    <property type="entry name" value="TPR"/>
    <property type="match status" value="2"/>
</dbReference>
<gene>
    <name evidence="7" type="ORF">SAMN05444167_1885</name>
</gene>
<feature type="domain" description="Type II/III secretion system secretin-like" evidence="5">
    <location>
        <begin position="403"/>
        <end position="573"/>
    </location>
</feature>
<dbReference type="SUPFAM" id="SSF48452">
    <property type="entry name" value="TPR-like"/>
    <property type="match status" value="1"/>
</dbReference>